<dbReference type="SUPFAM" id="SSF48264">
    <property type="entry name" value="Cytochrome P450"/>
    <property type="match status" value="1"/>
</dbReference>
<keyword evidence="10 13" id="KW-0408">Iron</keyword>
<keyword evidence="11 14" id="KW-0503">Monooxygenase</keyword>
<evidence type="ECO:0000256" key="13">
    <source>
        <dbReference type="PIRSR" id="PIRSR602401-1"/>
    </source>
</evidence>
<dbReference type="GO" id="GO:0016705">
    <property type="term" value="F:oxidoreductase activity, acting on paired donors, with incorporation or reduction of molecular oxygen"/>
    <property type="evidence" value="ECO:0007669"/>
    <property type="project" value="InterPro"/>
</dbReference>
<feature type="binding site" description="axial binding residue" evidence="13">
    <location>
        <position position="240"/>
    </location>
    <ligand>
        <name>heme</name>
        <dbReference type="ChEBI" id="CHEBI:30413"/>
    </ligand>
    <ligandPart>
        <name>Fe</name>
        <dbReference type="ChEBI" id="CHEBI:18248"/>
    </ligandPart>
</feature>
<dbReference type="KEGG" id="dqu:106751239"/>
<dbReference type="PRINTS" id="PR00463">
    <property type="entry name" value="EP450I"/>
</dbReference>
<dbReference type="InterPro" id="IPR036396">
    <property type="entry name" value="Cyt_P450_sf"/>
</dbReference>
<evidence type="ECO:0000313" key="16">
    <source>
        <dbReference type="RefSeq" id="XP_014487567.1"/>
    </source>
</evidence>
<evidence type="ECO:0000256" key="4">
    <source>
        <dbReference type="ARBA" id="ARBA00010617"/>
    </source>
</evidence>
<dbReference type="Pfam" id="PF00067">
    <property type="entry name" value="p450"/>
    <property type="match status" value="1"/>
</dbReference>
<reference evidence="16" key="1">
    <citation type="submission" date="2025-08" db="UniProtKB">
        <authorList>
            <consortium name="RefSeq"/>
        </authorList>
    </citation>
    <scope>IDENTIFICATION</scope>
</reference>
<evidence type="ECO:0000256" key="6">
    <source>
        <dbReference type="ARBA" id="ARBA00022723"/>
    </source>
</evidence>
<comment type="subcellular location">
    <subcellularLocation>
        <location evidence="3">Endoplasmic reticulum membrane</location>
        <topology evidence="3">Peripheral membrane protein</topology>
    </subcellularLocation>
    <subcellularLocation>
        <location evidence="2">Microsome membrane</location>
        <topology evidence="2">Peripheral membrane protein</topology>
    </subcellularLocation>
</comment>
<dbReference type="InterPro" id="IPR002401">
    <property type="entry name" value="Cyt_P450_E_grp-I"/>
</dbReference>
<evidence type="ECO:0000256" key="5">
    <source>
        <dbReference type="ARBA" id="ARBA00022617"/>
    </source>
</evidence>
<dbReference type="RefSeq" id="XP_014487567.1">
    <property type="nucleotide sequence ID" value="XM_014632081.1"/>
</dbReference>
<evidence type="ECO:0000256" key="7">
    <source>
        <dbReference type="ARBA" id="ARBA00022824"/>
    </source>
</evidence>
<dbReference type="InterPro" id="IPR001128">
    <property type="entry name" value="Cyt_P450"/>
</dbReference>
<dbReference type="GeneID" id="106751239"/>
<evidence type="ECO:0000256" key="9">
    <source>
        <dbReference type="ARBA" id="ARBA00023002"/>
    </source>
</evidence>
<evidence type="ECO:0000256" key="11">
    <source>
        <dbReference type="ARBA" id="ARBA00023033"/>
    </source>
</evidence>
<dbReference type="GO" id="GO:0005789">
    <property type="term" value="C:endoplasmic reticulum membrane"/>
    <property type="evidence" value="ECO:0007669"/>
    <property type="project" value="UniProtKB-SubCell"/>
</dbReference>
<dbReference type="PANTHER" id="PTHR24292">
    <property type="entry name" value="CYTOCHROME P450"/>
    <property type="match status" value="1"/>
</dbReference>
<keyword evidence="6 13" id="KW-0479">Metal-binding</keyword>
<evidence type="ECO:0000256" key="8">
    <source>
        <dbReference type="ARBA" id="ARBA00022848"/>
    </source>
</evidence>
<dbReference type="GO" id="GO:0004497">
    <property type="term" value="F:monooxygenase activity"/>
    <property type="evidence" value="ECO:0007669"/>
    <property type="project" value="UniProtKB-KW"/>
</dbReference>
<dbReference type="PRINTS" id="PR00385">
    <property type="entry name" value="P450"/>
</dbReference>
<keyword evidence="7" id="KW-0256">Endoplasmic reticulum</keyword>
<organism evidence="15 16">
    <name type="scientific">Dinoponera quadriceps</name>
    <name type="common">South American ant</name>
    <dbReference type="NCBI Taxonomy" id="609295"/>
    <lineage>
        <taxon>Eukaryota</taxon>
        <taxon>Metazoa</taxon>
        <taxon>Ecdysozoa</taxon>
        <taxon>Arthropoda</taxon>
        <taxon>Hexapoda</taxon>
        <taxon>Insecta</taxon>
        <taxon>Pterygota</taxon>
        <taxon>Neoptera</taxon>
        <taxon>Endopterygota</taxon>
        <taxon>Hymenoptera</taxon>
        <taxon>Apocrita</taxon>
        <taxon>Aculeata</taxon>
        <taxon>Formicoidea</taxon>
        <taxon>Formicidae</taxon>
        <taxon>Ponerinae</taxon>
        <taxon>Ponerini</taxon>
        <taxon>Dinoponera</taxon>
    </lineage>
</organism>
<keyword evidence="15" id="KW-1185">Reference proteome</keyword>
<gene>
    <name evidence="16" type="primary">LOC106751239</name>
</gene>
<dbReference type="Proteomes" id="UP000515204">
    <property type="component" value="Unplaced"/>
</dbReference>
<dbReference type="Gene3D" id="1.10.630.10">
    <property type="entry name" value="Cytochrome P450"/>
    <property type="match status" value="1"/>
</dbReference>
<accession>A0A6P3YCG1</accession>
<evidence type="ECO:0000256" key="2">
    <source>
        <dbReference type="ARBA" id="ARBA00004174"/>
    </source>
</evidence>
<keyword evidence="9 14" id="KW-0560">Oxidoreductase</keyword>
<keyword evidence="5 13" id="KW-0349">Heme</keyword>
<evidence type="ECO:0000256" key="3">
    <source>
        <dbReference type="ARBA" id="ARBA00004406"/>
    </source>
</evidence>
<proteinExistence type="inferred from homology"/>
<evidence type="ECO:0000256" key="1">
    <source>
        <dbReference type="ARBA" id="ARBA00001971"/>
    </source>
</evidence>
<dbReference type="InterPro" id="IPR017972">
    <property type="entry name" value="Cyt_P450_CS"/>
</dbReference>
<evidence type="ECO:0000256" key="14">
    <source>
        <dbReference type="RuleBase" id="RU000461"/>
    </source>
</evidence>
<dbReference type="PROSITE" id="PS00086">
    <property type="entry name" value="CYTOCHROME_P450"/>
    <property type="match status" value="1"/>
</dbReference>
<comment type="cofactor">
    <cofactor evidence="1 13">
        <name>heme</name>
        <dbReference type="ChEBI" id="CHEBI:30413"/>
    </cofactor>
</comment>
<dbReference type="InterPro" id="IPR050476">
    <property type="entry name" value="Insect_CytP450_Detox"/>
</dbReference>
<evidence type="ECO:0000313" key="15">
    <source>
        <dbReference type="Proteomes" id="UP000515204"/>
    </source>
</evidence>
<comment type="similarity">
    <text evidence="4 14">Belongs to the cytochrome P450 family.</text>
</comment>
<sequence length="296" mass="34582">MSVTKITESMLGMEFASRLRQTFCFYFHYFKRILGISYVSAKTEDFFYGFVKDITHIRQQEKNTRKFDFLQLMLDLKETKKIDNNVVTANVFSFYLNVHDTSSATIGFAAYHIACHPHVQQKIREEVRTVLAKYDGQLSYFALKKMTYMNQVIYESQRLNPILPCIGKICTEEFELKGSDGLSCRIHPGTEIFVNVYEMHRNPKYWPNPEVFDPDRFSSNRKTEMKKYTYLPFGEGPRICVAKRMAIMQAKAYLAMIMKNYTLELSSKTPKEPLKFMTGNFLPRPIGGLWVHLKPL</sequence>
<evidence type="ECO:0000256" key="10">
    <source>
        <dbReference type="ARBA" id="ARBA00023004"/>
    </source>
</evidence>
<evidence type="ECO:0000256" key="12">
    <source>
        <dbReference type="ARBA" id="ARBA00023136"/>
    </source>
</evidence>
<keyword evidence="12" id="KW-0472">Membrane</keyword>
<protein>
    <submittedName>
        <fullName evidence="16">Cytochrome P450 3A19-like</fullName>
    </submittedName>
</protein>
<dbReference type="GO" id="GO:0020037">
    <property type="term" value="F:heme binding"/>
    <property type="evidence" value="ECO:0007669"/>
    <property type="project" value="InterPro"/>
</dbReference>
<keyword evidence="8" id="KW-0492">Microsome</keyword>
<dbReference type="GO" id="GO:0005506">
    <property type="term" value="F:iron ion binding"/>
    <property type="evidence" value="ECO:0007669"/>
    <property type="project" value="InterPro"/>
</dbReference>
<name>A0A6P3YCG1_DINQU</name>
<dbReference type="AlphaFoldDB" id="A0A6P3YCG1"/>
<dbReference type="PANTHER" id="PTHR24292:SF54">
    <property type="entry name" value="CYP9F3-RELATED"/>
    <property type="match status" value="1"/>
</dbReference>
<dbReference type="OrthoDB" id="1470350at2759"/>